<dbReference type="Pfam" id="PF23317">
    <property type="entry name" value="YVC1_C"/>
    <property type="match status" value="1"/>
</dbReference>
<feature type="compositionally biased region" description="Acidic residues" evidence="1">
    <location>
        <begin position="241"/>
        <end position="256"/>
    </location>
</feature>
<gene>
    <name evidence="4" type="ORF">SPI_07468</name>
</gene>
<feature type="transmembrane region" description="Helical" evidence="2">
    <location>
        <begin position="355"/>
        <end position="373"/>
    </location>
</feature>
<feature type="domain" description="Calcium channel YVC1-like C-terminal transmembrane" evidence="3">
    <location>
        <begin position="342"/>
        <end position="629"/>
    </location>
</feature>
<feature type="transmembrane region" description="Helical" evidence="2">
    <location>
        <begin position="385"/>
        <end position="412"/>
    </location>
</feature>
<feature type="region of interest" description="Disordered" evidence="1">
    <location>
        <begin position="225"/>
        <end position="257"/>
    </location>
</feature>
<accession>A0A167PW65</accession>
<evidence type="ECO:0000259" key="3">
    <source>
        <dbReference type="Pfam" id="PF23317"/>
    </source>
</evidence>
<sequence>MGPLRAKPDVTGAGLRSPSPSFGFRDYEAETLPDVELNDSFRDVIKKLAIYIAEAVVLPCTFEQLRTTSAGDQLRTLVAHLRSTCENPCIVNALLTLKWHYGAAGGDRSLNEARANACEIVAWRFLTHLSEREAVDFCLYEIPSTKKAPGGVAAGCQDEENSSGRCHQRQSGSNRNIDENAPLLRQIWSSATSDSDRASTNRRPKNGSRRYQLLRSISRLTMSLHRSADHGPNGPDGSCSDGDDENNSDEDDDGDDPTAPFVNLNALEIAAVADAKRFLSQNVVQKIITGIWNGNIIFWDRLEVDAVKKPRFYNPHTADPFSRLRVPKYVKTFEVLYFLLFLVIFYLTLLTEDPFHVSAAEVVFYIFLAAFAYDELSEWIDAGSLFYVYDLWNVFDLIMMCIGFVFVVSRIVGLSKNDAYLIDLSFNILSLEALFMVPRIGSILSLSPYWGTLIPCFKEMAKDFAKFMVLVVIVYLGFLTTFSLLGRTIFTLPHMTMVLTKIFFGSSSVGFDIMDKIDPVFGPPLMLLFVMLSSFLLMGSLMGMLSNSFSRVMGHAREEYLYVYSIFVLEASTSNRLTHFYPPSNLLALVIFRPLRLFLPSDHKFRAARIALLKATHLPIVAAIQIYELARGRIQYAGDEYSAVQEKTSHGRLQGQNS</sequence>
<evidence type="ECO:0000256" key="2">
    <source>
        <dbReference type="SAM" id="Phobius"/>
    </source>
</evidence>
<keyword evidence="2" id="KW-0812">Transmembrane</keyword>
<feature type="transmembrane region" description="Helical" evidence="2">
    <location>
        <begin position="332"/>
        <end position="349"/>
    </location>
</feature>
<feature type="compositionally biased region" description="Polar residues" evidence="1">
    <location>
        <begin position="163"/>
        <end position="175"/>
    </location>
</feature>
<dbReference type="AlphaFoldDB" id="A0A167PW65"/>
<dbReference type="STRING" id="1081102.A0A167PW65"/>
<feature type="transmembrane region" description="Helical" evidence="2">
    <location>
        <begin position="467"/>
        <end position="486"/>
    </location>
</feature>
<dbReference type="InterPro" id="IPR052971">
    <property type="entry name" value="TRP_calcium_channel"/>
</dbReference>
<organism evidence="4 5">
    <name type="scientific">Niveomyces insectorum RCEF 264</name>
    <dbReference type="NCBI Taxonomy" id="1081102"/>
    <lineage>
        <taxon>Eukaryota</taxon>
        <taxon>Fungi</taxon>
        <taxon>Dikarya</taxon>
        <taxon>Ascomycota</taxon>
        <taxon>Pezizomycotina</taxon>
        <taxon>Sordariomycetes</taxon>
        <taxon>Hypocreomycetidae</taxon>
        <taxon>Hypocreales</taxon>
        <taxon>Cordycipitaceae</taxon>
        <taxon>Niveomyces</taxon>
    </lineage>
</organism>
<dbReference type="PANTHER" id="PTHR35859:SF5">
    <property type="entry name" value="ION TRANSPORT DOMAIN-CONTAINING PROTEIN"/>
    <property type="match status" value="1"/>
</dbReference>
<keyword evidence="2" id="KW-0472">Membrane</keyword>
<dbReference type="Proteomes" id="UP000076874">
    <property type="component" value="Unassembled WGS sequence"/>
</dbReference>
<keyword evidence="4" id="KW-0675">Receptor</keyword>
<evidence type="ECO:0000313" key="5">
    <source>
        <dbReference type="Proteomes" id="UP000076874"/>
    </source>
</evidence>
<feature type="region of interest" description="Disordered" evidence="1">
    <location>
        <begin position="147"/>
        <end position="209"/>
    </location>
</feature>
<evidence type="ECO:0000256" key="1">
    <source>
        <dbReference type="SAM" id="MobiDB-lite"/>
    </source>
</evidence>
<feature type="transmembrane region" description="Helical" evidence="2">
    <location>
        <begin position="525"/>
        <end position="545"/>
    </location>
</feature>
<protein>
    <submittedName>
        <fullName evidence="4">Receptor-activated Ca2+-permeable cation channel</fullName>
    </submittedName>
</protein>
<keyword evidence="2" id="KW-1133">Transmembrane helix</keyword>
<dbReference type="PANTHER" id="PTHR35859">
    <property type="entry name" value="NONSELECTIVE CATION CHANNEL PROTEIN"/>
    <property type="match status" value="1"/>
</dbReference>
<dbReference type="InterPro" id="IPR056336">
    <property type="entry name" value="YVC1_C"/>
</dbReference>
<keyword evidence="5" id="KW-1185">Reference proteome</keyword>
<comment type="caution">
    <text evidence="4">The sequence shown here is derived from an EMBL/GenBank/DDBJ whole genome shotgun (WGS) entry which is preliminary data.</text>
</comment>
<name>A0A167PW65_9HYPO</name>
<dbReference type="OrthoDB" id="310870at2759"/>
<dbReference type="EMBL" id="AZHD01000015">
    <property type="protein sequence ID" value="OAA57087.1"/>
    <property type="molecule type" value="Genomic_DNA"/>
</dbReference>
<evidence type="ECO:0000313" key="4">
    <source>
        <dbReference type="EMBL" id="OAA57087.1"/>
    </source>
</evidence>
<reference evidence="4 5" key="1">
    <citation type="journal article" date="2016" name="Genome Biol. Evol.">
        <title>Divergent and convergent evolution of fungal pathogenicity.</title>
        <authorList>
            <person name="Shang Y."/>
            <person name="Xiao G."/>
            <person name="Zheng P."/>
            <person name="Cen K."/>
            <person name="Zhan S."/>
            <person name="Wang C."/>
        </authorList>
    </citation>
    <scope>NUCLEOTIDE SEQUENCE [LARGE SCALE GENOMIC DNA]</scope>
    <source>
        <strain evidence="4 5">RCEF 264</strain>
    </source>
</reference>
<proteinExistence type="predicted"/>